<keyword evidence="5 7" id="KW-0067">ATP-binding</keyword>
<dbReference type="Gene3D" id="3.40.50.620">
    <property type="entry name" value="HUPs"/>
    <property type="match status" value="1"/>
</dbReference>
<name>A0ABQ5VSD1_9RHOB</name>
<evidence type="ECO:0000313" key="9">
    <source>
        <dbReference type="EMBL" id="GLQ34276.1"/>
    </source>
</evidence>
<evidence type="ECO:0000256" key="2">
    <source>
        <dbReference type="ARBA" id="ARBA00022723"/>
    </source>
</evidence>
<keyword evidence="10" id="KW-1185">Reference proteome</keyword>
<evidence type="ECO:0000256" key="3">
    <source>
        <dbReference type="ARBA" id="ARBA00022741"/>
    </source>
</evidence>
<dbReference type="RefSeq" id="WP_284375994.1">
    <property type="nucleotide sequence ID" value="NZ_BSNN01000002.1"/>
</dbReference>
<sequence length="280" mass="31561">MSKGTPIVERFAPSPTGLLHLGHAYSAITAFQGARGGRFLLRIEDIDFNRSKPAFETQIFDDLHWLGIEWEQPVLRQSDRKPAYEAALKTLWDQNLIYPCECTRRDISIASAPQEGHETLLGPDGVIYPGTCRHKTRPEDYGKSALRLDMHQLNEAEFHFTDLERGQTTFSKQQAIDSIGDVVLARKDIGISYHLAVVLDDAFQGVTHVTRGADLFEATRIHVILQRILGLPTPIYRHHNLIRDDAGKRLAKRDDAKSIKSYREAGYSPSDLRKLMSLGS</sequence>
<dbReference type="PROSITE" id="PS00178">
    <property type="entry name" value="AA_TRNA_LIGASE_I"/>
    <property type="match status" value="1"/>
</dbReference>
<organism evidence="9 10">
    <name type="scientific">Amylibacter marinus</name>
    <dbReference type="NCBI Taxonomy" id="1475483"/>
    <lineage>
        <taxon>Bacteria</taxon>
        <taxon>Pseudomonadati</taxon>
        <taxon>Pseudomonadota</taxon>
        <taxon>Alphaproteobacteria</taxon>
        <taxon>Rhodobacterales</taxon>
        <taxon>Paracoccaceae</taxon>
        <taxon>Amylibacter</taxon>
    </lineage>
</organism>
<keyword evidence="7" id="KW-0648">Protein biosynthesis</keyword>
<evidence type="ECO:0000256" key="4">
    <source>
        <dbReference type="ARBA" id="ARBA00022833"/>
    </source>
</evidence>
<dbReference type="PRINTS" id="PR00987">
    <property type="entry name" value="TRNASYNTHGLU"/>
</dbReference>
<comment type="caution">
    <text evidence="9">The sequence shown here is derived from an EMBL/GenBank/DDBJ whole genome shotgun (WGS) entry which is preliminary data.</text>
</comment>
<dbReference type="SUPFAM" id="SSF52374">
    <property type="entry name" value="Nucleotidylyl transferase"/>
    <property type="match status" value="1"/>
</dbReference>
<feature type="domain" description="Glutamyl/glutaminyl-tRNA synthetase class Ib catalytic" evidence="8">
    <location>
        <begin position="7"/>
        <end position="274"/>
    </location>
</feature>
<keyword evidence="2" id="KW-0479">Metal-binding</keyword>
<gene>
    <name evidence="9" type="primary">gltX/glnS</name>
    <name evidence="9" type="ORF">GCM10007939_05590</name>
</gene>
<proteinExistence type="inferred from homology"/>
<accession>A0ABQ5VSD1</accession>
<evidence type="ECO:0000256" key="6">
    <source>
        <dbReference type="ARBA" id="ARBA00023146"/>
    </source>
</evidence>
<dbReference type="InterPro" id="IPR020058">
    <property type="entry name" value="Glu/Gln-tRNA-synth_Ib_cat-dom"/>
</dbReference>
<evidence type="ECO:0000256" key="5">
    <source>
        <dbReference type="ARBA" id="ARBA00022840"/>
    </source>
</evidence>
<keyword evidence="1 7" id="KW-0436">Ligase</keyword>
<dbReference type="Proteomes" id="UP001156694">
    <property type="component" value="Unassembled WGS sequence"/>
</dbReference>
<dbReference type="PANTHER" id="PTHR43311:SF1">
    <property type="entry name" value="GLUTAMYL-Q TRNA(ASP) SYNTHETASE"/>
    <property type="match status" value="1"/>
</dbReference>
<keyword evidence="3 7" id="KW-0547">Nucleotide-binding</keyword>
<evidence type="ECO:0000256" key="7">
    <source>
        <dbReference type="RuleBase" id="RU363037"/>
    </source>
</evidence>
<evidence type="ECO:0000259" key="8">
    <source>
        <dbReference type="Pfam" id="PF00749"/>
    </source>
</evidence>
<dbReference type="EMBL" id="BSNN01000002">
    <property type="protein sequence ID" value="GLQ34276.1"/>
    <property type="molecule type" value="Genomic_DNA"/>
</dbReference>
<dbReference type="Pfam" id="PF00749">
    <property type="entry name" value="tRNA-synt_1c"/>
    <property type="match status" value="1"/>
</dbReference>
<dbReference type="PANTHER" id="PTHR43311">
    <property type="entry name" value="GLUTAMATE--TRNA LIGASE"/>
    <property type="match status" value="1"/>
</dbReference>
<keyword evidence="6 7" id="KW-0030">Aminoacyl-tRNA synthetase</keyword>
<evidence type="ECO:0000313" key="10">
    <source>
        <dbReference type="Proteomes" id="UP001156694"/>
    </source>
</evidence>
<comment type="similarity">
    <text evidence="7">Belongs to the class-I aminoacyl-tRNA synthetase family.</text>
</comment>
<dbReference type="InterPro" id="IPR049940">
    <property type="entry name" value="GluQ/Sye"/>
</dbReference>
<protein>
    <submittedName>
        <fullName evidence="9">tRNA glutamyl-Q synthetase</fullName>
    </submittedName>
</protein>
<dbReference type="NCBIfam" id="NF004315">
    <property type="entry name" value="PRK05710.1-4"/>
    <property type="match status" value="1"/>
</dbReference>
<reference evidence="10" key="1">
    <citation type="journal article" date="2019" name="Int. J. Syst. Evol. Microbiol.">
        <title>The Global Catalogue of Microorganisms (GCM) 10K type strain sequencing project: providing services to taxonomists for standard genome sequencing and annotation.</title>
        <authorList>
            <consortium name="The Broad Institute Genomics Platform"/>
            <consortium name="The Broad Institute Genome Sequencing Center for Infectious Disease"/>
            <person name="Wu L."/>
            <person name="Ma J."/>
        </authorList>
    </citation>
    <scope>NUCLEOTIDE SEQUENCE [LARGE SCALE GENOMIC DNA]</scope>
    <source>
        <strain evidence="10">NBRC 110140</strain>
    </source>
</reference>
<dbReference type="InterPro" id="IPR001412">
    <property type="entry name" value="aa-tRNA-synth_I_CS"/>
</dbReference>
<dbReference type="InterPro" id="IPR000924">
    <property type="entry name" value="Glu/Gln-tRNA-synth"/>
</dbReference>
<dbReference type="InterPro" id="IPR014729">
    <property type="entry name" value="Rossmann-like_a/b/a_fold"/>
</dbReference>
<keyword evidence="4" id="KW-0862">Zinc</keyword>
<evidence type="ECO:0000256" key="1">
    <source>
        <dbReference type="ARBA" id="ARBA00022598"/>
    </source>
</evidence>